<protein>
    <submittedName>
        <fullName evidence="1">Uncharacterized protein</fullName>
    </submittedName>
</protein>
<dbReference type="AlphaFoldDB" id="A0A501QFY6"/>
<comment type="caution">
    <text evidence="1">The sequence shown here is derived from an EMBL/GenBank/DDBJ whole genome shotgun (WGS) entry which is preliminary data.</text>
</comment>
<gene>
    <name evidence="1" type="ORF">FJA49_05230</name>
</gene>
<evidence type="ECO:0000313" key="2">
    <source>
        <dbReference type="Proteomes" id="UP000319175"/>
    </source>
</evidence>
<dbReference type="EMBL" id="VFJE01000051">
    <property type="protein sequence ID" value="TPD71304.1"/>
    <property type="molecule type" value="Genomic_DNA"/>
</dbReference>
<proteinExistence type="predicted"/>
<organism evidence="1 2">
    <name type="scientific">Flavobacterium microcysteis</name>
    <dbReference type="NCBI Taxonomy" id="2596891"/>
    <lineage>
        <taxon>Bacteria</taxon>
        <taxon>Pseudomonadati</taxon>
        <taxon>Bacteroidota</taxon>
        <taxon>Flavobacteriia</taxon>
        <taxon>Flavobacteriales</taxon>
        <taxon>Flavobacteriaceae</taxon>
        <taxon>Flavobacterium</taxon>
    </lineage>
</organism>
<sequence length="73" mass="8113">MLEKVLNLNGVTELKKSEQKTISGGTDKVWTVTCKNGNQYCPNPTIPWTQQAIVDICKNDGGFKRQTRELSAS</sequence>
<dbReference type="RefSeq" id="WP_139999575.1">
    <property type="nucleotide sequence ID" value="NZ_VFJE01000051.1"/>
</dbReference>
<keyword evidence="2" id="KW-1185">Reference proteome</keyword>
<dbReference type="OrthoDB" id="1164322at2"/>
<accession>A0A501QFY6</accession>
<name>A0A501QFY6_9FLAO</name>
<evidence type="ECO:0000313" key="1">
    <source>
        <dbReference type="EMBL" id="TPD71304.1"/>
    </source>
</evidence>
<reference evidence="1 2" key="1">
    <citation type="submission" date="2019-06" db="EMBL/GenBank/DDBJ databases">
        <title>Flavobacterium sp. MaA-Y11 from geoumgang.</title>
        <authorList>
            <person name="Jeong S."/>
        </authorList>
    </citation>
    <scope>NUCLEOTIDE SEQUENCE [LARGE SCALE GENOMIC DNA]</scope>
    <source>
        <strain evidence="1 2">MaA-Y11</strain>
    </source>
</reference>
<dbReference type="Proteomes" id="UP000319175">
    <property type="component" value="Unassembled WGS sequence"/>
</dbReference>